<organism evidence="2 3">
    <name type="scientific">Siccirubricoccus soli</name>
    <dbReference type="NCBI Taxonomy" id="2899147"/>
    <lineage>
        <taxon>Bacteria</taxon>
        <taxon>Pseudomonadati</taxon>
        <taxon>Pseudomonadota</taxon>
        <taxon>Alphaproteobacteria</taxon>
        <taxon>Acetobacterales</taxon>
        <taxon>Roseomonadaceae</taxon>
        <taxon>Siccirubricoccus</taxon>
    </lineage>
</organism>
<keyword evidence="2" id="KW-0489">Methyltransferase</keyword>
<comment type="caution">
    <text evidence="2">The sequence shown here is derived from an EMBL/GenBank/DDBJ whole genome shotgun (WGS) entry which is preliminary data.</text>
</comment>
<dbReference type="Pfam" id="PF05050">
    <property type="entry name" value="Methyltransf_21"/>
    <property type="match status" value="1"/>
</dbReference>
<reference evidence="2 3" key="1">
    <citation type="submission" date="2021-12" db="EMBL/GenBank/DDBJ databases">
        <title>Siccirubricoccus leaddurans sp. nov., a high concentration Zn2+ tolerance bacterium.</title>
        <authorList>
            <person name="Cao Y."/>
        </authorList>
    </citation>
    <scope>NUCLEOTIDE SEQUENCE [LARGE SCALE GENOMIC DNA]</scope>
    <source>
        <strain evidence="2 3">KC 17139</strain>
    </source>
</reference>
<evidence type="ECO:0000313" key="2">
    <source>
        <dbReference type="EMBL" id="MCO6418066.1"/>
    </source>
</evidence>
<evidence type="ECO:0000313" key="3">
    <source>
        <dbReference type="Proteomes" id="UP001523392"/>
    </source>
</evidence>
<sequence length="362" mass="39810">MGWDKLTSAVRRAVQGEAPTAATTAGVTAEDISLAFEVLLRRPPHGKDDIAHHLSLGFKNRFELGDYLCVTDEFRARMDRLAAEGLVPSSRSEHITRRPVTVFLGDRVLTQTHRGFRIYCVPTDVDLTPHLILHGGWETHVEQVIQRLLRPGQQAMDIGANIGYHTLSIAAAVGGSGRVHAFEANPALQNLLYSSIFINGMSSYVQVHPLAVTDRPGSIVLASQPLHFGSGNVVPERAMDDGYHNAYSNRVEVPSISLDTFFPSDAVFDLLRIDIEGAEPLALRGAEALIRRSPRLQILCEWSVGMMSARADVGAFVAWLVELGFRFWLITPSGRLEALDTARMPDLPHSDVVISRHEPENG</sequence>
<dbReference type="InterPro" id="IPR006342">
    <property type="entry name" value="FkbM_mtfrase"/>
</dbReference>
<protein>
    <submittedName>
        <fullName evidence="2">FkbM family methyltransferase</fullName>
    </submittedName>
</protein>
<dbReference type="GO" id="GO:0032259">
    <property type="term" value="P:methylation"/>
    <property type="evidence" value="ECO:0007669"/>
    <property type="project" value="UniProtKB-KW"/>
</dbReference>
<dbReference type="InterPro" id="IPR052514">
    <property type="entry name" value="SAM-dependent_MTase"/>
</dbReference>
<proteinExistence type="predicted"/>
<dbReference type="NCBIfam" id="TIGR01444">
    <property type="entry name" value="fkbM_fam"/>
    <property type="match status" value="1"/>
</dbReference>
<gene>
    <name evidence="2" type="ORF">JYK14_18135</name>
</gene>
<dbReference type="InterPro" id="IPR029063">
    <property type="entry name" value="SAM-dependent_MTases_sf"/>
</dbReference>
<dbReference type="GO" id="GO:0008168">
    <property type="term" value="F:methyltransferase activity"/>
    <property type="evidence" value="ECO:0007669"/>
    <property type="project" value="UniProtKB-KW"/>
</dbReference>
<feature type="domain" description="Methyltransferase FkbM" evidence="1">
    <location>
        <begin position="157"/>
        <end position="327"/>
    </location>
</feature>
<dbReference type="PANTHER" id="PTHR34203:SF15">
    <property type="entry name" value="SLL1173 PROTEIN"/>
    <property type="match status" value="1"/>
</dbReference>
<dbReference type="RefSeq" id="WP_252954698.1">
    <property type="nucleotide sequence ID" value="NZ_JAFIRR010000114.1"/>
</dbReference>
<dbReference type="EMBL" id="JAFIRR010000114">
    <property type="protein sequence ID" value="MCO6418066.1"/>
    <property type="molecule type" value="Genomic_DNA"/>
</dbReference>
<keyword evidence="2" id="KW-0808">Transferase</keyword>
<dbReference type="Gene3D" id="3.40.50.150">
    <property type="entry name" value="Vaccinia Virus protein VP39"/>
    <property type="match status" value="1"/>
</dbReference>
<dbReference type="PANTHER" id="PTHR34203">
    <property type="entry name" value="METHYLTRANSFERASE, FKBM FAMILY PROTEIN"/>
    <property type="match status" value="1"/>
</dbReference>
<keyword evidence="3" id="KW-1185">Reference proteome</keyword>
<accession>A0ABT1D831</accession>
<dbReference type="SUPFAM" id="SSF53335">
    <property type="entry name" value="S-adenosyl-L-methionine-dependent methyltransferases"/>
    <property type="match status" value="1"/>
</dbReference>
<evidence type="ECO:0000259" key="1">
    <source>
        <dbReference type="Pfam" id="PF05050"/>
    </source>
</evidence>
<dbReference type="Proteomes" id="UP001523392">
    <property type="component" value="Unassembled WGS sequence"/>
</dbReference>
<name>A0ABT1D831_9PROT</name>